<dbReference type="EC" id="3.2.2.23" evidence="15"/>
<evidence type="ECO:0000256" key="9">
    <source>
        <dbReference type="ARBA" id="ARBA00023125"/>
    </source>
</evidence>
<keyword evidence="12 15" id="KW-0511">Multifunctional enzyme</keyword>
<dbReference type="SMART" id="SM01232">
    <property type="entry name" value="H2TH"/>
    <property type="match status" value="1"/>
</dbReference>
<dbReference type="Pfam" id="PF06827">
    <property type="entry name" value="zf-FPG_IleRS"/>
    <property type="match status" value="1"/>
</dbReference>
<feature type="domain" description="Formamidopyrimidine-DNA glycosylase catalytic" evidence="17">
    <location>
        <begin position="2"/>
        <end position="113"/>
    </location>
</feature>
<dbReference type="InterPro" id="IPR020629">
    <property type="entry name" value="FPG_Glyclase"/>
</dbReference>
<dbReference type="InterPro" id="IPR015887">
    <property type="entry name" value="DNA_glyclase_Znf_dom_DNA_BS"/>
</dbReference>
<dbReference type="SUPFAM" id="SSF81624">
    <property type="entry name" value="N-terminal domain of MutM-like DNA repair proteins"/>
    <property type="match status" value="1"/>
</dbReference>
<reference evidence="19" key="1">
    <citation type="submission" date="2016-10" db="EMBL/GenBank/DDBJ databases">
        <authorList>
            <person name="Varghese N."/>
            <person name="Submissions S."/>
        </authorList>
    </citation>
    <scope>NUCLEOTIDE SEQUENCE [LARGE SCALE GENOMIC DNA]</scope>
    <source>
        <strain evidence="19">DSM 23439</strain>
    </source>
</reference>
<comment type="function">
    <text evidence="15">Involved in base excision repair of DNA damaged by oxidation or by mutagenic agents. Acts as DNA glycosylase that recognizes and removes damaged bases. Has a preference for oxidized purines, such as 7,8-dihydro-8-oxoguanine (8-oxoG). Has AP (apurinic/apyrimidinic) lyase activity and introduces nicks in the DNA strand. Cleaves the DNA backbone by beta-delta elimination to generate a single-strand break at the site of the removed base with both 3'- and 5'-phosphates.</text>
</comment>
<feature type="binding site" evidence="15">
    <location>
        <position position="91"/>
    </location>
    <ligand>
        <name>DNA</name>
        <dbReference type="ChEBI" id="CHEBI:16991"/>
    </ligand>
</feature>
<dbReference type="InterPro" id="IPR010979">
    <property type="entry name" value="Ribosomal_uS13-like_H2TH"/>
</dbReference>
<evidence type="ECO:0000256" key="12">
    <source>
        <dbReference type="ARBA" id="ARBA00023268"/>
    </source>
</evidence>
<evidence type="ECO:0000256" key="15">
    <source>
        <dbReference type="HAMAP-Rule" id="MF_00103"/>
    </source>
</evidence>
<organism evidence="18 19">
    <name type="scientific">Kushneria avicenniae</name>
    <dbReference type="NCBI Taxonomy" id="402385"/>
    <lineage>
        <taxon>Bacteria</taxon>
        <taxon>Pseudomonadati</taxon>
        <taxon>Pseudomonadota</taxon>
        <taxon>Gammaproteobacteria</taxon>
        <taxon>Oceanospirillales</taxon>
        <taxon>Halomonadaceae</taxon>
        <taxon>Kushneria</taxon>
    </lineage>
</organism>
<evidence type="ECO:0000256" key="6">
    <source>
        <dbReference type="ARBA" id="ARBA00022771"/>
    </source>
</evidence>
<keyword evidence="7 15" id="KW-0378">Hydrolase</keyword>
<evidence type="ECO:0000256" key="4">
    <source>
        <dbReference type="ARBA" id="ARBA00022723"/>
    </source>
</evidence>
<protein>
    <recommendedName>
        <fullName evidence="15">Formamidopyrimidine-DNA glycosylase</fullName>
        <shortName evidence="15">Fapy-DNA glycosylase</shortName>
        <ecNumber evidence="15">3.2.2.23</ecNumber>
    </recommendedName>
    <alternativeName>
        <fullName evidence="15">DNA-(apurinic or apyrimidinic site) lyase MutM</fullName>
        <shortName evidence="15">AP lyase MutM</shortName>
        <ecNumber evidence="15">4.2.99.18</ecNumber>
    </alternativeName>
</protein>
<dbReference type="PANTHER" id="PTHR22993:SF9">
    <property type="entry name" value="FORMAMIDOPYRIMIDINE-DNA GLYCOSYLASE"/>
    <property type="match status" value="1"/>
</dbReference>
<evidence type="ECO:0000259" key="16">
    <source>
        <dbReference type="PROSITE" id="PS51066"/>
    </source>
</evidence>
<dbReference type="SMART" id="SM00898">
    <property type="entry name" value="Fapy_DNA_glyco"/>
    <property type="match status" value="1"/>
</dbReference>
<feature type="binding site" evidence="15">
    <location>
        <position position="110"/>
    </location>
    <ligand>
        <name>DNA</name>
        <dbReference type="ChEBI" id="CHEBI:16991"/>
    </ligand>
</feature>
<dbReference type="Gene3D" id="1.10.8.50">
    <property type="match status" value="1"/>
</dbReference>
<dbReference type="CDD" id="cd08966">
    <property type="entry name" value="EcFpg-like_N"/>
    <property type="match status" value="1"/>
</dbReference>
<evidence type="ECO:0000256" key="13">
    <source>
        <dbReference type="ARBA" id="ARBA00023295"/>
    </source>
</evidence>
<keyword evidence="6 15" id="KW-0863">Zinc-finger</keyword>
<keyword evidence="11 15" id="KW-0456">Lyase</keyword>
<feature type="domain" description="FPG-type" evidence="16">
    <location>
        <begin position="237"/>
        <end position="271"/>
    </location>
</feature>
<evidence type="ECO:0000256" key="14">
    <source>
        <dbReference type="ARBA" id="ARBA00044632"/>
    </source>
</evidence>
<feature type="active site" description="Proton donor; for delta-elimination activity" evidence="15">
    <location>
        <position position="261"/>
    </location>
</feature>
<dbReference type="Pfam" id="PF06831">
    <property type="entry name" value="H2TH"/>
    <property type="match status" value="1"/>
</dbReference>
<keyword evidence="4 15" id="KW-0479">Metal-binding</keyword>
<dbReference type="EC" id="4.2.99.18" evidence="15"/>
<dbReference type="SUPFAM" id="SSF46946">
    <property type="entry name" value="S13-like H2TH domain"/>
    <property type="match status" value="1"/>
</dbReference>
<evidence type="ECO:0000256" key="3">
    <source>
        <dbReference type="ARBA" id="ARBA00011245"/>
    </source>
</evidence>
<dbReference type="Proteomes" id="UP000199046">
    <property type="component" value="Unassembled WGS sequence"/>
</dbReference>
<dbReference type="EMBL" id="FOLY01000002">
    <property type="protein sequence ID" value="SFC27821.1"/>
    <property type="molecule type" value="Genomic_DNA"/>
</dbReference>
<dbReference type="Gene3D" id="3.20.190.10">
    <property type="entry name" value="MutM-like, N-terminal"/>
    <property type="match status" value="1"/>
</dbReference>
<dbReference type="GO" id="GO:0140078">
    <property type="term" value="F:class I DNA-(apurinic or apyrimidinic site) endonuclease activity"/>
    <property type="evidence" value="ECO:0007669"/>
    <property type="project" value="UniProtKB-EC"/>
</dbReference>
<dbReference type="FunFam" id="3.20.190.10:FF:000001">
    <property type="entry name" value="Formamidopyrimidine-DNA glycosylase"/>
    <property type="match status" value="1"/>
</dbReference>
<evidence type="ECO:0000256" key="2">
    <source>
        <dbReference type="ARBA" id="ARBA00009409"/>
    </source>
</evidence>
<dbReference type="InterPro" id="IPR015886">
    <property type="entry name" value="H2TH_FPG"/>
</dbReference>
<dbReference type="FunFam" id="1.10.8.50:FF:000003">
    <property type="entry name" value="Formamidopyrimidine-DNA glycosylase"/>
    <property type="match status" value="1"/>
</dbReference>
<evidence type="ECO:0000256" key="11">
    <source>
        <dbReference type="ARBA" id="ARBA00023239"/>
    </source>
</evidence>
<evidence type="ECO:0000256" key="10">
    <source>
        <dbReference type="ARBA" id="ARBA00023204"/>
    </source>
</evidence>
<keyword evidence="5 15" id="KW-0227">DNA damage</keyword>
<dbReference type="PANTHER" id="PTHR22993">
    <property type="entry name" value="FORMAMIDOPYRIMIDINE-DNA GLYCOSYLASE"/>
    <property type="match status" value="1"/>
</dbReference>
<evidence type="ECO:0000313" key="18">
    <source>
        <dbReference type="EMBL" id="SFC27821.1"/>
    </source>
</evidence>
<comment type="cofactor">
    <cofactor evidence="15">
        <name>Zn(2+)</name>
        <dbReference type="ChEBI" id="CHEBI:29105"/>
    </cofactor>
    <text evidence="15">Binds 1 zinc ion per subunit.</text>
</comment>
<dbReference type="STRING" id="402385.SAMN05421848_0855"/>
<evidence type="ECO:0000256" key="1">
    <source>
        <dbReference type="ARBA" id="ARBA00001668"/>
    </source>
</evidence>
<dbReference type="GO" id="GO:0003684">
    <property type="term" value="F:damaged DNA binding"/>
    <property type="evidence" value="ECO:0007669"/>
    <property type="project" value="InterPro"/>
</dbReference>
<evidence type="ECO:0000313" key="19">
    <source>
        <dbReference type="Proteomes" id="UP000199046"/>
    </source>
</evidence>
<evidence type="ECO:0000259" key="17">
    <source>
        <dbReference type="PROSITE" id="PS51068"/>
    </source>
</evidence>
<dbReference type="PROSITE" id="PS51066">
    <property type="entry name" value="ZF_FPG_2"/>
    <property type="match status" value="1"/>
</dbReference>
<evidence type="ECO:0000256" key="5">
    <source>
        <dbReference type="ARBA" id="ARBA00022763"/>
    </source>
</evidence>
<feature type="binding site" evidence="15">
    <location>
        <position position="152"/>
    </location>
    <ligand>
        <name>DNA</name>
        <dbReference type="ChEBI" id="CHEBI:16991"/>
    </ligand>
</feature>
<comment type="similarity">
    <text evidence="2 15">Belongs to the FPG family.</text>
</comment>
<dbReference type="InterPro" id="IPR000214">
    <property type="entry name" value="Znf_DNA_glyclase/AP_lyase"/>
</dbReference>
<proteinExistence type="inferred from homology"/>
<dbReference type="GO" id="GO:0006284">
    <property type="term" value="P:base-excision repair"/>
    <property type="evidence" value="ECO:0007669"/>
    <property type="project" value="InterPro"/>
</dbReference>
<dbReference type="AlphaFoldDB" id="A0A1I1HVA8"/>
<keyword evidence="13 15" id="KW-0326">Glycosidase</keyword>
<keyword evidence="9 15" id="KW-0238">DNA-binding</keyword>
<keyword evidence="8 15" id="KW-0862">Zinc</keyword>
<name>A0A1I1HVA8_9GAMM</name>
<dbReference type="InterPro" id="IPR035937">
    <property type="entry name" value="FPG_N"/>
</dbReference>
<gene>
    <name evidence="15" type="primary">mutM</name>
    <name evidence="15" type="synonym">fpg</name>
    <name evidence="18" type="ORF">SAMN05421848_0855</name>
</gene>
<dbReference type="InterPro" id="IPR010663">
    <property type="entry name" value="Znf_FPG/IleRS"/>
</dbReference>
<comment type="subunit">
    <text evidence="3 15">Monomer.</text>
</comment>
<dbReference type="RefSeq" id="WP_090131135.1">
    <property type="nucleotide sequence ID" value="NZ_FOLY01000002.1"/>
</dbReference>
<dbReference type="Pfam" id="PF01149">
    <property type="entry name" value="Fapy_DNA_glyco"/>
    <property type="match status" value="1"/>
</dbReference>
<keyword evidence="19" id="KW-1185">Reference proteome</keyword>
<dbReference type="HAMAP" id="MF_00103">
    <property type="entry name" value="Fapy_DNA_glycosyl"/>
    <property type="match status" value="1"/>
</dbReference>
<dbReference type="GO" id="GO:0008270">
    <property type="term" value="F:zinc ion binding"/>
    <property type="evidence" value="ECO:0007669"/>
    <property type="project" value="UniProtKB-UniRule"/>
</dbReference>
<dbReference type="PROSITE" id="PS01242">
    <property type="entry name" value="ZF_FPG_1"/>
    <property type="match status" value="1"/>
</dbReference>
<evidence type="ECO:0000256" key="8">
    <source>
        <dbReference type="ARBA" id="ARBA00022833"/>
    </source>
</evidence>
<accession>A0A1I1HVA8</accession>
<evidence type="ECO:0000256" key="7">
    <source>
        <dbReference type="ARBA" id="ARBA00022801"/>
    </source>
</evidence>
<dbReference type="GO" id="GO:0034039">
    <property type="term" value="F:8-oxo-7,8-dihydroguanine DNA N-glycosylase activity"/>
    <property type="evidence" value="ECO:0007669"/>
    <property type="project" value="TreeGrafter"/>
</dbReference>
<sequence length="271" mass="29974">MPELPEVETTRRGIVPWVTGFEINEVIVRHHRLRIPVPEGLAGLLAGERVGEIDRRAKYLLLPVAGGHLLWHLGMSGSLRLVEVGTEPRKHDHIDLVMSSGLVLRYHDPRRFGLVDFIKGDPLSDRRLVALGPEPLGETFDGDHLYQRSRGKRVAVKNFIMDSAVVVGVGNIYAAEALFMAGLDPRVEAGKISLERYQSLATAIREVLSASIEQGGTTLRDFVSGRGDPGYFVQRLNVYGRGGEPCRVCGHELRSMTIGQRASVFCPHCQH</sequence>
<comment type="catalytic activity">
    <reaction evidence="1 15">
        <text>Hydrolysis of DNA containing ring-opened 7-methylguanine residues, releasing 2,6-diamino-4-hydroxy-5-(N-methyl)formamidopyrimidine.</text>
        <dbReference type="EC" id="3.2.2.23"/>
    </reaction>
</comment>
<dbReference type="PROSITE" id="PS51068">
    <property type="entry name" value="FPG_CAT"/>
    <property type="match status" value="1"/>
</dbReference>
<comment type="catalytic activity">
    <reaction evidence="14 15">
        <text>2'-deoxyribonucleotide-(2'-deoxyribose 5'-phosphate)-2'-deoxyribonucleotide-DNA = a 3'-end 2'-deoxyribonucleotide-(2,3-dehydro-2,3-deoxyribose 5'-phosphate)-DNA + a 5'-end 5'-phospho-2'-deoxyribonucleoside-DNA + H(+)</text>
        <dbReference type="Rhea" id="RHEA:66592"/>
        <dbReference type="Rhea" id="RHEA-COMP:13180"/>
        <dbReference type="Rhea" id="RHEA-COMP:16897"/>
        <dbReference type="Rhea" id="RHEA-COMP:17067"/>
        <dbReference type="ChEBI" id="CHEBI:15378"/>
        <dbReference type="ChEBI" id="CHEBI:136412"/>
        <dbReference type="ChEBI" id="CHEBI:157695"/>
        <dbReference type="ChEBI" id="CHEBI:167181"/>
        <dbReference type="EC" id="4.2.99.18"/>
    </reaction>
</comment>
<dbReference type="SUPFAM" id="SSF57716">
    <property type="entry name" value="Glucocorticoid receptor-like (DNA-binding domain)"/>
    <property type="match status" value="1"/>
</dbReference>
<dbReference type="NCBIfam" id="NF002211">
    <property type="entry name" value="PRK01103.1"/>
    <property type="match status" value="1"/>
</dbReference>
<feature type="active site" description="Schiff-base intermediate with DNA" evidence="15">
    <location>
        <position position="2"/>
    </location>
</feature>
<dbReference type="OrthoDB" id="9800855at2"/>
<keyword evidence="10 15" id="KW-0234">DNA repair</keyword>
<dbReference type="InterPro" id="IPR012319">
    <property type="entry name" value="FPG_cat"/>
</dbReference>
<feature type="active site" description="Proton donor; for beta-elimination activity" evidence="15">
    <location>
        <position position="58"/>
    </location>
</feature>
<dbReference type="NCBIfam" id="TIGR00577">
    <property type="entry name" value="fpg"/>
    <property type="match status" value="1"/>
</dbReference>
<feature type="active site" description="Proton donor" evidence="15">
    <location>
        <position position="3"/>
    </location>
</feature>